<feature type="non-terminal residue" evidence="1">
    <location>
        <position position="48"/>
    </location>
</feature>
<dbReference type="AlphaFoldDB" id="A0A7Y7IK79"/>
<comment type="caution">
    <text evidence="1">The sequence shown here is derived from an EMBL/GenBank/DDBJ whole genome shotgun (WGS) entry which is preliminary data.</text>
</comment>
<gene>
    <name evidence="1" type="ORF">G6034_19170</name>
</gene>
<protein>
    <submittedName>
        <fullName evidence="1">IS1380 family transposase</fullName>
    </submittedName>
</protein>
<sequence>MKVSHTVAALSVSFDEENLVSPTGLVPVMRLAENAGLHALADEWLSIP</sequence>
<proteinExistence type="predicted"/>
<dbReference type="EMBL" id="JAAMFM010000051">
    <property type="protein sequence ID" value="NVM96989.1"/>
    <property type="molecule type" value="Genomic_DNA"/>
</dbReference>
<name>A0A7Y7IK79_9MICC</name>
<organism evidence="1 2">
    <name type="scientific">Arthrobacter wenxiniae</name>
    <dbReference type="NCBI Taxonomy" id="2713570"/>
    <lineage>
        <taxon>Bacteria</taxon>
        <taxon>Bacillati</taxon>
        <taxon>Actinomycetota</taxon>
        <taxon>Actinomycetes</taxon>
        <taxon>Micrococcales</taxon>
        <taxon>Micrococcaceae</taxon>
        <taxon>Arthrobacter</taxon>
    </lineage>
</organism>
<accession>A0A7Y7IK79</accession>
<keyword evidence="2" id="KW-1185">Reference proteome</keyword>
<reference evidence="1 2" key="1">
    <citation type="submission" date="2020-02" db="EMBL/GenBank/DDBJ databases">
        <title>Genome sequence of strain AETb3-4.</title>
        <authorList>
            <person name="Gao J."/>
            <person name="Zhang X."/>
        </authorList>
    </citation>
    <scope>NUCLEOTIDE SEQUENCE [LARGE SCALE GENOMIC DNA]</scope>
    <source>
        <strain evidence="1 2">AETb3-4</strain>
    </source>
</reference>
<evidence type="ECO:0000313" key="1">
    <source>
        <dbReference type="EMBL" id="NVM96989.1"/>
    </source>
</evidence>
<dbReference type="Proteomes" id="UP000543556">
    <property type="component" value="Unassembled WGS sequence"/>
</dbReference>
<evidence type="ECO:0000313" key="2">
    <source>
        <dbReference type="Proteomes" id="UP000543556"/>
    </source>
</evidence>